<evidence type="ECO:0000256" key="1">
    <source>
        <dbReference type="SAM" id="MobiDB-lite"/>
    </source>
</evidence>
<feature type="transmembrane region" description="Helical" evidence="2">
    <location>
        <begin position="290"/>
        <end position="312"/>
    </location>
</feature>
<dbReference type="EMBL" id="CP015449">
    <property type="protein sequence ID" value="AWH93189.1"/>
    <property type="molecule type" value="Genomic_DNA"/>
</dbReference>
<sequence length="626" mass="69882">MAFLQADVPDIDPDKFESIPVTERMKLLAHHWVDHGFGAPKIMHSLYLVKGLFFFIGGWLIIGLSTPGLPLTDLGAWWGELIVYQKAMLWVVLWSATGFNESWGPLAFKFKPNTAGYRYWMRTGTLRLPPWPEKVPLTKGDERKAIDVALYFGMLASLFLGLVLPGQQTAAAYSEAGLVPAWPFITYVALQLVLSLRDRVTFLASRPEQYSVILLGFGVLTMYGGGNVDMIIVAKIAMFAVWWGAFISKIGVHFTPTVQTMLTNGPLVRSKALRRSLYKDAPNDLMPTRVAWFAAHVMGTIVEFVVPLILLFTTNWTVAVLAAAFMMCFHVFIYSMFALAMPQEWNLFYVFATPIVFLAFFNGDGYALWNASSPWIVVAAAVLTLTGPIIGNFRPDKISFLISMRQYAGNWASSTMAFRNNGCEAKLDNPEFVTSMTSPKHQLSSLFGEAGAEMFLQKTTAFRMMNTQGRGHMSIFPDHVDSMENYRFREGEVMCTFFSGWQFGDGHLFDERTIAAVQKRCNFAPGEFLSVWTESQPLHKKTIEYRVIDAALGVVERGHYDVRDVVKEQPWLPDGPIPYTVTWRHPEYLPAAERASAEVPSSPGAEGELSVAPATAGHDESTVGMS</sequence>
<gene>
    <name evidence="3" type="ORF">A6035_14500</name>
</gene>
<dbReference type="Proteomes" id="UP000244928">
    <property type="component" value="Chromosome"/>
</dbReference>
<keyword evidence="2" id="KW-1133">Transmembrane helix</keyword>
<dbReference type="RefSeq" id="WP_108848540.1">
    <property type="nucleotide sequence ID" value="NZ_CP015449.1"/>
</dbReference>
<reference evidence="3 4" key="1">
    <citation type="submission" date="2016-04" db="EMBL/GenBank/DDBJ databases">
        <title>Complete genome sequence of Dietzia lutea YIM 80766T, a strain isolated from desert soil in Egypt.</title>
        <authorList>
            <person name="Zhao J."/>
            <person name="Hu B."/>
            <person name="Geng S."/>
            <person name="Nie Y."/>
            <person name="Tang Y."/>
        </authorList>
    </citation>
    <scope>NUCLEOTIDE SEQUENCE [LARGE SCALE GENOMIC DNA]</scope>
    <source>
        <strain evidence="3 4">YIM 80766</strain>
    </source>
</reference>
<protein>
    <recommendedName>
        <fullName evidence="5">DUF3556 domain-containing protein</fullName>
    </recommendedName>
</protein>
<name>A0A2S1RA67_9ACTN</name>
<feature type="transmembrane region" description="Helical" evidence="2">
    <location>
        <begin position="347"/>
        <end position="369"/>
    </location>
</feature>
<feature type="compositionally biased region" description="Basic and acidic residues" evidence="1">
    <location>
        <begin position="617"/>
        <end position="626"/>
    </location>
</feature>
<keyword evidence="2" id="KW-0812">Transmembrane</keyword>
<organism evidence="3 4">
    <name type="scientific">Dietzia lutea</name>
    <dbReference type="NCBI Taxonomy" id="546160"/>
    <lineage>
        <taxon>Bacteria</taxon>
        <taxon>Bacillati</taxon>
        <taxon>Actinomycetota</taxon>
        <taxon>Actinomycetes</taxon>
        <taxon>Mycobacteriales</taxon>
        <taxon>Dietziaceae</taxon>
        <taxon>Dietzia</taxon>
    </lineage>
</organism>
<dbReference type="InterPro" id="IPR021941">
    <property type="entry name" value="DUF3556_TM"/>
</dbReference>
<keyword evidence="2" id="KW-0472">Membrane</keyword>
<feature type="transmembrane region" description="Helical" evidence="2">
    <location>
        <begin position="148"/>
        <end position="166"/>
    </location>
</feature>
<evidence type="ECO:0000313" key="4">
    <source>
        <dbReference type="Proteomes" id="UP000244928"/>
    </source>
</evidence>
<dbReference type="OrthoDB" id="3520547at2"/>
<feature type="transmembrane region" description="Helical" evidence="2">
    <location>
        <begin position="47"/>
        <end position="67"/>
    </location>
</feature>
<keyword evidence="4" id="KW-1185">Reference proteome</keyword>
<feature type="transmembrane region" description="Helical" evidence="2">
    <location>
        <begin position="318"/>
        <end position="340"/>
    </location>
</feature>
<feature type="transmembrane region" description="Helical" evidence="2">
    <location>
        <begin position="178"/>
        <end position="196"/>
    </location>
</feature>
<proteinExistence type="predicted"/>
<evidence type="ECO:0000313" key="3">
    <source>
        <dbReference type="EMBL" id="AWH93189.1"/>
    </source>
</evidence>
<feature type="region of interest" description="Disordered" evidence="1">
    <location>
        <begin position="594"/>
        <end position="626"/>
    </location>
</feature>
<feature type="transmembrane region" description="Helical" evidence="2">
    <location>
        <begin position="375"/>
        <end position="393"/>
    </location>
</feature>
<feature type="transmembrane region" description="Helical" evidence="2">
    <location>
        <begin position="208"/>
        <end position="226"/>
    </location>
</feature>
<dbReference type="KEGG" id="dlu:A6035_14500"/>
<evidence type="ECO:0008006" key="5">
    <source>
        <dbReference type="Google" id="ProtNLM"/>
    </source>
</evidence>
<dbReference type="AlphaFoldDB" id="A0A2S1RA67"/>
<accession>A0A2S1RA67</accession>
<feature type="transmembrane region" description="Helical" evidence="2">
    <location>
        <begin position="232"/>
        <end position="252"/>
    </location>
</feature>
<evidence type="ECO:0000256" key="2">
    <source>
        <dbReference type="SAM" id="Phobius"/>
    </source>
</evidence>
<dbReference type="Pfam" id="PF12077">
    <property type="entry name" value="DUF3556"/>
    <property type="match status" value="1"/>
</dbReference>